<evidence type="ECO:0000256" key="1">
    <source>
        <dbReference type="SAM" id="SignalP"/>
    </source>
</evidence>
<keyword evidence="1" id="KW-0732">Signal</keyword>
<evidence type="ECO:0000313" key="3">
    <source>
        <dbReference type="Proteomes" id="UP001152607"/>
    </source>
</evidence>
<protein>
    <recommendedName>
        <fullName evidence="4">Secreted protein</fullName>
    </recommendedName>
</protein>
<gene>
    <name evidence="2" type="ORF">PDIGIT_LOCUS15580</name>
</gene>
<dbReference type="Proteomes" id="UP001152607">
    <property type="component" value="Unassembled WGS sequence"/>
</dbReference>
<dbReference type="AlphaFoldDB" id="A0A9W4UXS6"/>
<evidence type="ECO:0008006" key="4">
    <source>
        <dbReference type="Google" id="ProtNLM"/>
    </source>
</evidence>
<organism evidence="2 3">
    <name type="scientific">Periconia digitata</name>
    <dbReference type="NCBI Taxonomy" id="1303443"/>
    <lineage>
        <taxon>Eukaryota</taxon>
        <taxon>Fungi</taxon>
        <taxon>Dikarya</taxon>
        <taxon>Ascomycota</taxon>
        <taxon>Pezizomycotina</taxon>
        <taxon>Dothideomycetes</taxon>
        <taxon>Pleosporomycetidae</taxon>
        <taxon>Pleosporales</taxon>
        <taxon>Massarineae</taxon>
        <taxon>Periconiaceae</taxon>
        <taxon>Periconia</taxon>
    </lineage>
</organism>
<proteinExistence type="predicted"/>
<name>A0A9W4UXS6_9PLEO</name>
<keyword evidence="3" id="KW-1185">Reference proteome</keyword>
<feature type="signal peptide" evidence="1">
    <location>
        <begin position="1"/>
        <end position="20"/>
    </location>
</feature>
<evidence type="ECO:0000313" key="2">
    <source>
        <dbReference type="EMBL" id="CAI6342373.1"/>
    </source>
</evidence>
<accession>A0A9W4UXS6</accession>
<reference evidence="2" key="1">
    <citation type="submission" date="2023-01" db="EMBL/GenBank/DDBJ databases">
        <authorList>
            <person name="Van Ghelder C."/>
            <person name="Rancurel C."/>
        </authorList>
    </citation>
    <scope>NUCLEOTIDE SEQUENCE</scope>
    <source>
        <strain evidence="2">CNCM I-4278</strain>
    </source>
</reference>
<sequence>MTSCLSTLLLIANLFTHLIASTPSQTSPQLGDPIMAQYEELSPFFLLRILFVCFRFELRFSMRLPRIEEEIELRCLTEN</sequence>
<dbReference type="EMBL" id="CAOQHR010000013">
    <property type="protein sequence ID" value="CAI6342373.1"/>
    <property type="molecule type" value="Genomic_DNA"/>
</dbReference>
<comment type="caution">
    <text evidence="2">The sequence shown here is derived from an EMBL/GenBank/DDBJ whole genome shotgun (WGS) entry which is preliminary data.</text>
</comment>
<feature type="chain" id="PRO_5040753029" description="Secreted protein" evidence="1">
    <location>
        <begin position="21"/>
        <end position="79"/>
    </location>
</feature>